<name>A0A644SYA9_9ZZZZ</name>
<dbReference type="SUPFAM" id="SSF55174">
    <property type="entry name" value="Alpha-L RNA-binding motif"/>
    <property type="match status" value="1"/>
</dbReference>
<gene>
    <name evidence="1" type="ORF">SDC9_04254</name>
</gene>
<dbReference type="AlphaFoldDB" id="A0A644SYA9"/>
<dbReference type="Pfam" id="PF13275">
    <property type="entry name" value="S4_2"/>
    <property type="match status" value="1"/>
</dbReference>
<dbReference type="PROSITE" id="PS50889">
    <property type="entry name" value="S4"/>
    <property type="match status" value="1"/>
</dbReference>
<dbReference type="EMBL" id="VSSQ01000007">
    <property type="protein sequence ID" value="MPL58712.1"/>
    <property type="molecule type" value="Genomic_DNA"/>
</dbReference>
<reference evidence="1" key="1">
    <citation type="submission" date="2019-08" db="EMBL/GenBank/DDBJ databases">
        <authorList>
            <person name="Kucharzyk K."/>
            <person name="Murdoch R.W."/>
            <person name="Higgins S."/>
            <person name="Loffler F."/>
        </authorList>
    </citation>
    <scope>NUCLEOTIDE SEQUENCE</scope>
</reference>
<protein>
    <recommendedName>
        <fullName evidence="2">RNA-binding S4 domain-containing protein</fullName>
    </recommendedName>
</protein>
<evidence type="ECO:0000313" key="1">
    <source>
        <dbReference type="EMBL" id="MPL58712.1"/>
    </source>
</evidence>
<dbReference type="GO" id="GO:0003723">
    <property type="term" value="F:RNA binding"/>
    <property type="evidence" value="ECO:0007669"/>
    <property type="project" value="InterPro"/>
</dbReference>
<accession>A0A644SYA9</accession>
<dbReference type="InterPro" id="IPR036986">
    <property type="entry name" value="S4_RNA-bd_sf"/>
</dbReference>
<sequence length="71" mass="8000">MQEITISTPYINLDQLLKWAGIIDTGGQIKPMLEDGLIKLNRLTVSQRRKKIYPGDIIDIEGVGTYKIIAE</sequence>
<comment type="caution">
    <text evidence="1">The sequence shown here is derived from an EMBL/GenBank/DDBJ whole genome shotgun (WGS) entry which is preliminary data.</text>
</comment>
<evidence type="ECO:0008006" key="2">
    <source>
        <dbReference type="Google" id="ProtNLM"/>
    </source>
</evidence>
<organism evidence="1">
    <name type="scientific">bioreactor metagenome</name>
    <dbReference type="NCBI Taxonomy" id="1076179"/>
    <lineage>
        <taxon>unclassified sequences</taxon>
        <taxon>metagenomes</taxon>
        <taxon>ecological metagenomes</taxon>
    </lineage>
</organism>
<proteinExistence type="predicted"/>
<dbReference type="Gene3D" id="3.10.290.10">
    <property type="entry name" value="RNA-binding S4 domain"/>
    <property type="match status" value="1"/>
</dbReference>